<organism evidence="2 3">
    <name type="scientific">Psychroflexus sediminis</name>
    <dbReference type="NCBI Taxonomy" id="470826"/>
    <lineage>
        <taxon>Bacteria</taxon>
        <taxon>Pseudomonadati</taxon>
        <taxon>Bacteroidota</taxon>
        <taxon>Flavobacteriia</taxon>
        <taxon>Flavobacteriales</taxon>
        <taxon>Flavobacteriaceae</taxon>
        <taxon>Psychroflexus</taxon>
    </lineage>
</organism>
<accession>A0A1G7YT51</accession>
<reference evidence="2 3" key="1">
    <citation type="submission" date="2016-10" db="EMBL/GenBank/DDBJ databases">
        <authorList>
            <person name="de Groot N.N."/>
        </authorList>
    </citation>
    <scope>NUCLEOTIDE SEQUENCE [LARGE SCALE GENOMIC DNA]</scope>
    <source>
        <strain evidence="2 3">DSM 19803</strain>
    </source>
</reference>
<feature type="chain" id="PRO_5011787100" description="Lipoprotein" evidence="1">
    <location>
        <begin position="25"/>
        <end position="142"/>
    </location>
</feature>
<keyword evidence="3" id="KW-1185">Reference proteome</keyword>
<dbReference type="EMBL" id="FNCW01000014">
    <property type="protein sequence ID" value="SDG99379.1"/>
    <property type="molecule type" value="Genomic_DNA"/>
</dbReference>
<proteinExistence type="predicted"/>
<evidence type="ECO:0000256" key="1">
    <source>
        <dbReference type="SAM" id="SignalP"/>
    </source>
</evidence>
<keyword evidence="1" id="KW-0732">Signal</keyword>
<dbReference type="STRING" id="470826.SAMN04488027_1148"/>
<gene>
    <name evidence="2" type="ORF">SAMN04488027_1148</name>
</gene>
<protein>
    <recommendedName>
        <fullName evidence="4">Lipoprotein</fullName>
    </recommendedName>
</protein>
<evidence type="ECO:0008006" key="4">
    <source>
        <dbReference type="Google" id="ProtNLM"/>
    </source>
</evidence>
<dbReference type="Proteomes" id="UP000199296">
    <property type="component" value="Unassembled WGS sequence"/>
</dbReference>
<sequence length="142" mass="15997">MKFFTKFVMAGFLTSIILSSCESADDNFFQSTEVSPILAASVPDTMRVGEAYVLEVTYEKKSDCHSFSGFDAEIQQDSLYFVRAITIFTQKEGISCELENEGIPIDVDFINSFESDFYFKFLTANDSLGQPVFIDKKVIVIE</sequence>
<dbReference type="OrthoDB" id="893802at2"/>
<dbReference type="RefSeq" id="WP_093369355.1">
    <property type="nucleotide sequence ID" value="NZ_FNCW01000014.1"/>
</dbReference>
<dbReference type="AlphaFoldDB" id="A0A1G7YT51"/>
<dbReference type="PROSITE" id="PS51257">
    <property type="entry name" value="PROKAR_LIPOPROTEIN"/>
    <property type="match status" value="1"/>
</dbReference>
<name>A0A1G7YT51_9FLAO</name>
<evidence type="ECO:0000313" key="3">
    <source>
        <dbReference type="Proteomes" id="UP000199296"/>
    </source>
</evidence>
<feature type="signal peptide" evidence="1">
    <location>
        <begin position="1"/>
        <end position="24"/>
    </location>
</feature>
<evidence type="ECO:0000313" key="2">
    <source>
        <dbReference type="EMBL" id="SDG99379.1"/>
    </source>
</evidence>